<dbReference type="PROSITE" id="PS50977">
    <property type="entry name" value="HTH_TETR_2"/>
    <property type="match status" value="1"/>
</dbReference>
<dbReference type="SUPFAM" id="SSF46689">
    <property type="entry name" value="Homeodomain-like"/>
    <property type="match status" value="1"/>
</dbReference>
<keyword evidence="2 4" id="KW-0238">DNA-binding</keyword>
<dbReference type="EMBL" id="JBHLWM010000001">
    <property type="protein sequence ID" value="MFC0239307.1"/>
    <property type="molecule type" value="Genomic_DNA"/>
</dbReference>
<accession>A0ABV6EM91</accession>
<protein>
    <submittedName>
        <fullName evidence="6">TetR/AcrR family transcriptional regulator</fullName>
    </submittedName>
</protein>
<dbReference type="Proteomes" id="UP001589775">
    <property type="component" value="Unassembled WGS sequence"/>
</dbReference>
<keyword evidence="7" id="KW-1185">Reference proteome</keyword>
<keyword evidence="3" id="KW-0804">Transcription</keyword>
<comment type="caution">
    <text evidence="6">The sequence shown here is derived from an EMBL/GenBank/DDBJ whole genome shotgun (WGS) entry which is preliminary data.</text>
</comment>
<dbReference type="PRINTS" id="PR00455">
    <property type="entry name" value="HTHTETR"/>
</dbReference>
<dbReference type="InterPro" id="IPR001647">
    <property type="entry name" value="HTH_TetR"/>
</dbReference>
<evidence type="ECO:0000256" key="2">
    <source>
        <dbReference type="ARBA" id="ARBA00023125"/>
    </source>
</evidence>
<evidence type="ECO:0000259" key="5">
    <source>
        <dbReference type="PROSITE" id="PS50977"/>
    </source>
</evidence>
<organism evidence="6 7">
    <name type="scientific">Rhodopseudomonas telluris</name>
    <dbReference type="NCBI Taxonomy" id="644215"/>
    <lineage>
        <taxon>Bacteria</taxon>
        <taxon>Pseudomonadati</taxon>
        <taxon>Pseudomonadota</taxon>
        <taxon>Alphaproteobacteria</taxon>
        <taxon>Hyphomicrobiales</taxon>
        <taxon>Nitrobacteraceae</taxon>
        <taxon>Rhodopseudomonas</taxon>
    </lineage>
</organism>
<evidence type="ECO:0000256" key="3">
    <source>
        <dbReference type="ARBA" id="ARBA00023163"/>
    </source>
</evidence>
<dbReference type="InterPro" id="IPR009057">
    <property type="entry name" value="Homeodomain-like_sf"/>
</dbReference>
<proteinExistence type="predicted"/>
<feature type="domain" description="HTH tetR-type" evidence="5">
    <location>
        <begin position="5"/>
        <end position="65"/>
    </location>
</feature>
<name>A0ABV6EM91_9BRAD</name>
<feature type="DNA-binding region" description="H-T-H motif" evidence="4">
    <location>
        <begin position="28"/>
        <end position="47"/>
    </location>
</feature>
<dbReference type="Gene3D" id="1.10.357.10">
    <property type="entry name" value="Tetracycline Repressor, domain 2"/>
    <property type="match status" value="1"/>
</dbReference>
<evidence type="ECO:0000256" key="1">
    <source>
        <dbReference type="ARBA" id="ARBA00023015"/>
    </source>
</evidence>
<evidence type="ECO:0000313" key="6">
    <source>
        <dbReference type="EMBL" id="MFC0239307.1"/>
    </source>
</evidence>
<dbReference type="Pfam" id="PF00440">
    <property type="entry name" value="TetR_N"/>
    <property type="match status" value="1"/>
</dbReference>
<dbReference type="PANTHER" id="PTHR47506:SF3">
    <property type="entry name" value="HTH-TYPE TRANSCRIPTIONAL REGULATOR LMRA"/>
    <property type="match status" value="1"/>
</dbReference>
<reference evidence="6 7" key="1">
    <citation type="submission" date="2024-09" db="EMBL/GenBank/DDBJ databases">
        <authorList>
            <person name="Sun Q."/>
            <person name="Mori K."/>
        </authorList>
    </citation>
    <scope>NUCLEOTIDE SEQUENCE [LARGE SCALE GENOMIC DNA]</scope>
    <source>
        <strain evidence="6 7">KCTC 23279</strain>
    </source>
</reference>
<evidence type="ECO:0000313" key="7">
    <source>
        <dbReference type="Proteomes" id="UP001589775"/>
    </source>
</evidence>
<sequence>MGEKRSKELIAIESATDVFSRFGYARTTMGDIAAKAGMSRPALYLLFPDKQAAFDRVIAEMDRRTLSEIAAVLPTLKGLEAKLLHACVVWGVHGVELAAVHPDSADLFDLRFPAVQRVYANFQKVIAELIADAARRPRVGLDPAEMARVLVYGLRGLREGASGVEDMRRMIAVHVATFARALQAD</sequence>
<keyword evidence="1" id="KW-0805">Transcription regulation</keyword>
<dbReference type="RefSeq" id="WP_378383987.1">
    <property type="nucleotide sequence ID" value="NZ_JBHLWM010000001.1"/>
</dbReference>
<dbReference type="PANTHER" id="PTHR47506">
    <property type="entry name" value="TRANSCRIPTIONAL REGULATORY PROTEIN"/>
    <property type="match status" value="1"/>
</dbReference>
<evidence type="ECO:0000256" key="4">
    <source>
        <dbReference type="PROSITE-ProRule" id="PRU00335"/>
    </source>
</evidence>
<gene>
    <name evidence="6" type="ORF">ACFFJ6_02460</name>
</gene>